<dbReference type="PANTHER" id="PTHR11654">
    <property type="entry name" value="OLIGOPEPTIDE TRANSPORTER-RELATED"/>
    <property type="match status" value="1"/>
</dbReference>
<dbReference type="GO" id="GO:0022857">
    <property type="term" value="F:transmembrane transporter activity"/>
    <property type="evidence" value="ECO:0007669"/>
    <property type="project" value="InterPro"/>
</dbReference>
<evidence type="ECO:0000256" key="4">
    <source>
        <dbReference type="ARBA" id="ARBA00022989"/>
    </source>
</evidence>
<dbReference type="OrthoDB" id="8904098at2759"/>
<dbReference type="Gene3D" id="1.20.1250.20">
    <property type="entry name" value="MFS general substrate transporter like domains"/>
    <property type="match status" value="1"/>
</dbReference>
<dbReference type="EMBL" id="SMMG02000012">
    <property type="protein sequence ID" value="KAA3456013.1"/>
    <property type="molecule type" value="Genomic_DNA"/>
</dbReference>
<accession>A0A5B6UFJ3</accession>
<keyword evidence="5 6" id="KW-0472">Membrane</keyword>
<dbReference type="CDD" id="cd17416">
    <property type="entry name" value="MFS_NPF1_2"/>
    <property type="match status" value="1"/>
</dbReference>
<sequence length="605" mass="66607">MEENPCDQMKHGEEEKHLTTKLGGLKTMPFVISTETFEKVASFGLHANMILYLINEYHMSNAMGANVLFLWSAISNFMPILGAFLSDSFLGRFRVIALGSFVSLLGMSLLWLTAALPQARPPQCNGLATESCASPKAAQLALLFSSFALMSTGAGGIRPCALAFGADQLYNPSNPENKRVLQSFFNWYYASVGLSLMVSITVIVYIQDAAGWVIGFGVPAGLMFLSTVMFLLGSPLYIKLMPDKSLFTSFAQVMVAAWHNKHLALPPMESDPGIWYYHKGSKLIAPTQKLRFLNKACMIGNPEKDIDMDGRAINPWNLCTVKQVEELKALIRVLPIWSSGIMIAVSLSQHSFPVLQARVMDRHLIPGGLQIPAGSFGFFAMITLTIWVATYDQIIVPLLSKFTKRSRGFSLKERMGMGLAISCVATAVAAMVENKRRATAIRQGLGDKPHGMVHMSAMWLVPQYSLIGLAEGLNAIGQIEFYYSQFPKSMASIGVALFALGMAVGNLVGSLIVGTVDKLTSKGGKQSWVSNNLNMGHYDYYYWILTILSVINVFYYLICCWDFGSSDNKNKIVWDEEEGNEDELELELELGDHAKGVASPIVFTH</sequence>
<feature type="transmembrane region" description="Helical" evidence="6">
    <location>
        <begin position="491"/>
        <end position="513"/>
    </location>
</feature>
<keyword evidence="3 6" id="KW-0812">Transmembrane</keyword>
<keyword evidence="8" id="KW-1185">Reference proteome</keyword>
<dbReference type="Pfam" id="PF00854">
    <property type="entry name" value="PTR2"/>
    <property type="match status" value="1"/>
</dbReference>
<feature type="transmembrane region" description="Helical" evidence="6">
    <location>
        <begin position="212"/>
        <end position="238"/>
    </location>
</feature>
<keyword evidence="4 6" id="KW-1133">Transmembrane helix</keyword>
<organism evidence="7 8">
    <name type="scientific">Gossypium australe</name>
    <dbReference type="NCBI Taxonomy" id="47621"/>
    <lineage>
        <taxon>Eukaryota</taxon>
        <taxon>Viridiplantae</taxon>
        <taxon>Streptophyta</taxon>
        <taxon>Embryophyta</taxon>
        <taxon>Tracheophyta</taxon>
        <taxon>Spermatophyta</taxon>
        <taxon>Magnoliopsida</taxon>
        <taxon>eudicotyledons</taxon>
        <taxon>Gunneridae</taxon>
        <taxon>Pentapetalae</taxon>
        <taxon>rosids</taxon>
        <taxon>malvids</taxon>
        <taxon>Malvales</taxon>
        <taxon>Malvaceae</taxon>
        <taxon>Malvoideae</taxon>
        <taxon>Gossypium</taxon>
    </lineage>
</organism>
<feature type="transmembrane region" description="Helical" evidence="6">
    <location>
        <begin position="187"/>
        <end position="206"/>
    </location>
</feature>
<reference evidence="7" key="1">
    <citation type="submission" date="2019-08" db="EMBL/GenBank/DDBJ databases">
        <authorList>
            <person name="Liu F."/>
        </authorList>
    </citation>
    <scope>NUCLEOTIDE SEQUENCE [LARGE SCALE GENOMIC DNA]</scope>
    <source>
        <strain evidence="7">PA1801</strain>
        <tissue evidence="7">Leaf</tissue>
    </source>
</reference>
<name>A0A5B6UFJ3_9ROSI</name>
<feature type="transmembrane region" description="Helical" evidence="6">
    <location>
        <begin position="67"/>
        <end position="85"/>
    </location>
</feature>
<dbReference type="InterPro" id="IPR036259">
    <property type="entry name" value="MFS_trans_sf"/>
</dbReference>
<comment type="subcellular location">
    <subcellularLocation>
        <location evidence="1">Membrane</location>
        <topology evidence="1">Multi-pass membrane protein</topology>
    </subcellularLocation>
</comment>
<feature type="transmembrane region" description="Helical" evidence="6">
    <location>
        <begin position="91"/>
        <end position="112"/>
    </location>
</feature>
<feature type="transmembrane region" description="Helical" evidence="6">
    <location>
        <begin position="369"/>
        <end position="394"/>
    </location>
</feature>
<dbReference type="InterPro" id="IPR018456">
    <property type="entry name" value="PTR2_symporter_CS"/>
</dbReference>
<evidence type="ECO:0000256" key="3">
    <source>
        <dbReference type="ARBA" id="ARBA00022692"/>
    </source>
</evidence>
<evidence type="ECO:0000313" key="8">
    <source>
        <dbReference type="Proteomes" id="UP000325315"/>
    </source>
</evidence>
<dbReference type="InterPro" id="IPR000109">
    <property type="entry name" value="POT_fam"/>
</dbReference>
<feature type="transmembrane region" description="Helical" evidence="6">
    <location>
        <begin position="415"/>
        <end position="432"/>
    </location>
</feature>
<evidence type="ECO:0000256" key="5">
    <source>
        <dbReference type="ARBA" id="ARBA00023136"/>
    </source>
</evidence>
<comment type="similarity">
    <text evidence="2">Belongs to the major facilitator superfamily. Proton-dependent oligopeptide transporter (POT/PTR) (TC 2.A.17) family.</text>
</comment>
<dbReference type="Proteomes" id="UP000325315">
    <property type="component" value="Unassembled WGS sequence"/>
</dbReference>
<evidence type="ECO:0000256" key="1">
    <source>
        <dbReference type="ARBA" id="ARBA00004141"/>
    </source>
</evidence>
<evidence type="ECO:0000256" key="2">
    <source>
        <dbReference type="ARBA" id="ARBA00005982"/>
    </source>
</evidence>
<evidence type="ECO:0000313" key="7">
    <source>
        <dbReference type="EMBL" id="KAA3456013.1"/>
    </source>
</evidence>
<dbReference type="AlphaFoldDB" id="A0A5B6UFJ3"/>
<dbReference type="SUPFAM" id="SSF103473">
    <property type="entry name" value="MFS general substrate transporter"/>
    <property type="match status" value="1"/>
</dbReference>
<dbReference type="GO" id="GO:0006857">
    <property type="term" value="P:oligopeptide transport"/>
    <property type="evidence" value="ECO:0007669"/>
    <property type="project" value="InterPro"/>
</dbReference>
<protein>
    <submittedName>
        <fullName evidence="7">Protein NRT1/PTR FAMILY 1.1-like</fullName>
    </submittedName>
</protein>
<comment type="caution">
    <text evidence="7">The sequence shown here is derived from an EMBL/GenBank/DDBJ whole genome shotgun (WGS) entry which is preliminary data.</text>
</comment>
<proteinExistence type="inferred from homology"/>
<gene>
    <name evidence="7" type="ORF">EPI10_018972</name>
</gene>
<dbReference type="GO" id="GO:0016020">
    <property type="term" value="C:membrane"/>
    <property type="evidence" value="ECO:0007669"/>
    <property type="project" value="UniProtKB-SubCell"/>
</dbReference>
<feature type="transmembrane region" description="Helical" evidence="6">
    <location>
        <begin position="540"/>
        <end position="561"/>
    </location>
</feature>
<dbReference type="PROSITE" id="PS01022">
    <property type="entry name" value="PTR2_1"/>
    <property type="match status" value="1"/>
</dbReference>
<evidence type="ECO:0000256" key="6">
    <source>
        <dbReference type="SAM" id="Phobius"/>
    </source>
</evidence>